<organism evidence="2">
    <name type="scientific">hydrothermal vent metagenome</name>
    <dbReference type="NCBI Taxonomy" id="652676"/>
    <lineage>
        <taxon>unclassified sequences</taxon>
        <taxon>metagenomes</taxon>
        <taxon>ecological metagenomes</taxon>
    </lineage>
</organism>
<sequence length="83" mass="9761">MKYLFFKTLVFPGTNNIVECVGERTDSYGLVERWLISMLRFLVLLIIMIIFGLYTGFLLIIEGMFGENSEFLCSSRERYKNMQ</sequence>
<gene>
    <name evidence="2" type="ORF">MNB_SV-10-1116</name>
</gene>
<accession>A0A1W1CUZ9</accession>
<dbReference type="AlphaFoldDB" id="A0A1W1CUZ9"/>
<feature type="transmembrane region" description="Helical" evidence="1">
    <location>
        <begin position="41"/>
        <end position="61"/>
    </location>
</feature>
<keyword evidence="1" id="KW-0472">Membrane</keyword>
<keyword evidence="1" id="KW-0812">Transmembrane</keyword>
<reference evidence="2" key="1">
    <citation type="submission" date="2016-10" db="EMBL/GenBank/DDBJ databases">
        <authorList>
            <person name="de Groot N.N."/>
        </authorList>
    </citation>
    <scope>NUCLEOTIDE SEQUENCE</scope>
</reference>
<name>A0A1W1CUZ9_9ZZZZ</name>
<dbReference type="EMBL" id="FPHL01000059">
    <property type="protein sequence ID" value="SFV69690.1"/>
    <property type="molecule type" value="Genomic_DNA"/>
</dbReference>
<proteinExistence type="predicted"/>
<protein>
    <submittedName>
        <fullName evidence="2">Uncharacterized protein</fullName>
    </submittedName>
</protein>
<evidence type="ECO:0000256" key="1">
    <source>
        <dbReference type="SAM" id="Phobius"/>
    </source>
</evidence>
<evidence type="ECO:0000313" key="2">
    <source>
        <dbReference type="EMBL" id="SFV69690.1"/>
    </source>
</evidence>
<keyword evidence="1" id="KW-1133">Transmembrane helix</keyword>